<sequence length="149" mass="16640">MLNYFRHHPLRKSLWLIVLFSSLLIQTQNLFACEMMDNGVKTTCCCDDVNNSCPMGGSCEYSENDQISGCCDVSTQINTGLQNIAVADVHHSKQILSLDAPQPPPALIIEYQVSLPLQSTIRNLVYQDFQYSAAFSGTGIYSRTSRLRI</sequence>
<reference evidence="1" key="1">
    <citation type="submission" date="2018-06" db="EMBL/GenBank/DDBJ databases">
        <authorList>
            <person name="Zhirakovskaya E."/>
        </authorList>
    </citation>
    <scope>NUCLEOTIDE SEQUENCE</scope>
</reference>
<dbReference type="EMBL" id="UOFG01000231">
    <property type="protein sequence ID" value="VAW64416.1"/>
    <property type="molecule type" value="Genomic_DNA"/>
</dbReference>
<accession>A0A3B0Y7R9</accession>
<gene>
    <name evidence="1" type="ORF">MNBD_GAMMA11-518</name>
</gene>
<dbReference type="AlphaFoldDB" id="A0A3B0Y7R9"/>
<proteinExistence type="predicted"/>
<name>A0A3B0Y7R9_9ZZZZ</name>
<protein>
    <submittedName>
        <fullName evidence="1">Uncharacterized protein</fullName>
    </submittedName>
</protein>
<evidence type="ECO:0000313" key="1">
    <source>
        <dbReference type="EMBL" id="VAW64416.1"/>
    </source>
</evidence>
<organism evidence="1">
    <name type="scientific">hydrothermal vent metagenome</name>
    <dbReference type="NCBI Taxonomy" id="652676"/>
    <lineage>
        <taxon>unclassified sequences</taxon>
        <taxon>metagenomes</taxon>
        <taxon>ecological metagenomes</taxon>
    </lineage>
</organism>